<dbReference type="AlphaFoldDB" id="A0A6M6E8R5"/>
<protein>
    <submittedName>
        <fullName evidence="1">Uncharacterized protein</fullName>
    </submittedName>
</protein>
<dbReference type="Proteomes" id="UP000501076">
    <property type="component" value="Plasmid pFDU301A"/>
</dbReference>
<accession>A0A6M6E8R5</accession>
<evidence type="ECO:0000313" key="1">
    <source>
        <dbReference type="EMBL" id="QJX79985.1"/>
    </source>
</evidence>
<geneLocation type="plasmid" evidence="2">
    <name>pfdu301a</name>
</geneLocation>
<proteinExistence type="predicted"/>
<gene>
    <name evidence="1" type="ORF">FDZ14_28185</name>
</gene>
<reference evidence="1 2" key="1">
    <citation type="submission" date="2019-10" db="EMBL/GenBank/DDBJ databases">
        <title>Complete genome sequences for adaption low water activity.</title>
        <authorList>
            <person name="Zhao L."/>
            <person name="Zhong J."/>
        </authorList>
    </citation>
    <scope>NUCLEOTIDE SEQUENCE [LARGE SCALE GENOMIC DNA]</scope>
    <source>
        <strain evidence="1 2">FDU301</strain>
        <plasmid evidence="2">pfdu301a</plasmid>
    </source>
</reference>
<sequence length="92" mass="10758">MKKILFMVLLLIIVFITGIFFFKPHIYVIHLNIPKQQYDFPAKIENSIEIADVDQGEKLIYIKSNRLSIISLKKDPNILNIVNIENQTANWD</sequence>
<organism evidence="1 2">
    <name type="scientific">Priestia megaterium</name>
    <name type="common">Bacillus megaterium</name>
    <dbReference type="NCBI Taxonomy" id="1404"/>
    <lineage>
        <taxon>Bacteria</taxon>
        <taxon>Bacillati</taxon>
        <taxon>Bacillota</taxon>
        <taxon>Bacilli</taxon>
        <taxon>Bacillales</taxon>
        <taxon>Bacillaceae</taxon>
        <taxon>Priestia</taxon>
    </lineage>
</organism>
<dbReference type="RefSeq" id="WP_171777968.1">
    <property type="nucleotide sequence ID" value="NZ_CP045273.1"/>
</dbReference>
<evidence type="ECO:0000313" key="2">
    <source>
        <dbReference type="Proteomes" id="UP000501076"/>
    </source>
</evidence>
<name>A0A6M6E8R5_PRIMG</name>
<dbReference type="EMBL" id="CP045273">
    <property type="protein sequence ID" value="QJX79985.1"/>
    <property type="molecule type" value="Genomic_DNA"/>
</dbReference>
<keyword evidence="1" id="KW-0614">Plasmid</keyword>